<dbReference type="GO" id="GO:0006954">
    <property type="term" value="P:inflammatory response"/>
    <property type="evidence" value="ECO:0007669"/>
    <property type="project" value="UniProtKB-KW"/>
</dbReference>
<dbReference type="InterPro" id="IPR025307">
    <property type="entry name" value="FIIND_dom"/>
</dbReference>
<evidence type="ECO:0000256" key="3">
    <source>
        <dbReference type="ARBA" id="ARBA00022490"/>
    </source>
</evidence>
<keyword evidence="6" id="KW-0378">Hydrolase</keyword>
<proteinExistence type="predicted"/>
<keyword evidence="7" id="KW-0832">Ubl conjugation</keyword>
<evidence type="ECO:0000259" key="19">
    <source>
        <dbReference type="PROSITE" id="PS50209"/>
    </source>
</evidence>
<dbReference type="GO" id="GO:0072559">
    <property type="term" value="C:NLRP3 inflammasome complex"/>
    <property type="evidence" value="ECO:0007669"/>
    <property type="project" value="TreeGrafter"/>
</dbReference>
<name>A0A8U0NYI0_MUSPF</name>
<dbReference type="InterPro" id="IPR011029">
    <property type="entry name" value="DEATH-like_dom_sf"/>
</dbReference>
<dbReference type="InterPro" id="IPR051249">
    <property type="entry name" value="NLRP_Inflammasome"/>
</dbReference>
<keyword evidence="8" id="KW-0391">Immunity</keyword>
<evidence type="ECO:0000256" key="2">
    <source>
        <dbReference type="ARBA" id="ARBA00004123"/>
    </source>
</evidence>
<dbReference type="PROSITE" id="PS51830">
    <property type="entry name" value="FIIND"/>
    <property type="match status" value="1"/>
</dbReference>
<keyword evidence="10" id="KW-1271">Inflammasome</keyword>
<evidence type="ECO:0000256" key="18">
    <source>
        <dbReference type="ARBA" id="ARBA00072285"/>
    </source>
</evidence>
<keyword evidence="11" id="KW-0539">Nucleus</keyword>
<evidence type="ECO:0000313" key="21">
    <source>
        <dbReference type="Proteomes" id="UP000000715"/>
    </source>
</evidence>
<dbReference type="GeneID" id="101681965"/>
<protein>
    <recommendedName>
        <fullName evidence="18">Caspase recruitment domain-containing protein 8</fullName>
    </recommendedName>
</protein>
<evidence type="ECO:0000256" key="15">
    <source>
        <dbReference type="ARBA" id="ARBA00061901"/>
    </source>
</evidence>
<dbReference type="InterPro" id="IPR001315">
    <property type="entry name" value="CARD"/>
</dbReference>
<dbReference type="Pfam" id="PF13553">
    <property type="entry name" value="FIIND"/>
    <property type="match status" value="1"/>
</dbReference>
<dbReference type="GO" id="GO:0005634">
    <property type="term" value="C:nucleus"/>
    <property type="evidence" value="ECO:0007669"/>
    <property type="project" value="UniProtKB-SubCell"/>
</dbReference>
<evidence type="ECO:0000256" key="10">
    <source>
        <dbReference type="ARBA" id="ARBA00023233"/>
    </source>
</evidence>
<accession>A0A8U0NYI0</accession>
<organism evidence="21 22">
    <name type="scientific">Mustela putorius furo</name>
    <name type="common">European domestic ferret</name>
    <name type="synonym">Mustela furo</name>
    <dbReference type="NCBI Taxonomy" id="9669"/>
    <lineage>
        <taxon>Eukaryota</taxon>
        <taxon>Metazoa</taxon>
        <taxon>Chordata</taxon>
        <taxon>Craniata</taxon>
        <taxon>Vertebrata</taxon>
        <taxon>Euteleostomi</taxon>
        <taxon>Mammalia</taxon>
        <taxon>Eutheria</taxon>
        <taxon>Laurasiatheria</taxon>
        <taxon>Carnivora</taxon>
        <taxon>Caniformia</taxon>
        <taxon>Musteloidea</taxon>
        <taxon>Mustelidae</taxon>
        <taxon>Mustelinae</taxon>
        <taxon>Mustela</taxon>
    </lineage>
</organism>
<dbReference type="AlphaFoldDB" id="A0A8U0NYI0"/>
<evidence type="ECO:0000256" key="12">
    <source>
        <dbReference type="ARBA" id="ARBA00053489"/>
    </source>
</evidence>
<evidence type="ECO:0000256" key="5">
    <source>
        <dbReference type="ARBA" id="ARBA00022670"/>
    </source>
</evidence>
<evidence type="ECO:0000256" key="11">
    <source>
        <dbReference type="ARBA" id="ARBA00023242"/>
    </source>
</evidence>
<evidence type="ECO:0000256" key="7">
    <source>
        <dbReference type="ARBA" id="ARBA00022843"/>
    </source>
</evidence>
<comment type="function">
    <text evidence="12">Regulatory part that prevents formation of the CARD8 inflammasome: in absence of pathogens and other damage-associated signals, interacts with the C-terminal part of CARD8 (Caspase recruitment domain-containing protein 8, C-terminus), preventing activation of the CARD8 inflammasome. In response to pathogen-associated signals, this part is ubiquitinated by the N-end rule pathway and degraded by the proteasome, releasing the cleaved C-terminal part of the protein, which polymerizes and forms the CARD8 inflammasome.</text>
</comment>
<dbReference type="PROSITE" id="PS50209">
    <property type="entry name" value="CARD"/>
    <property type="match status" value="1"/>
</dbReference>
<gene>
    <name evidence="22" type="primary">LOC101681965</name>
</gene>
<comment type="subunit">
    <text evidence="17">Interacts with the N-terminal part of CARD8 (Caspase recruitment domain-containing protein 8, N-terminus) in absence of pathogens and other damage-associated signals. Homomultimer; forms the CARD8 inflammasome polymeric complex, a filament composed of homopolymers of this form in response to pathogens and other damage-associated signals. The CARD8 inflammasome polymeric complex directly recruits pro-caspase-1 (proCASP1) independently of PYCARD/ASC. Interacts (via CARD domain) with CASP1 (via CARD domain); leading to CASP1 activation.</text>
</comment>
<dbReference type="Gene3D" id="1.10.533.10">
    <property type="entry name" value="Death Domain, Fas"/>
    <property type="match status" value="1"/>
</dbReference>
<evidence type="ECO:0000256" key="6">
    <source>
        <dbReference type="ARBA" id="ARBA00022801"/>
    </source>
</evidence>
<dbReference type="PANTHER" id="PTHR46985:SF4">
    <property type="entry name" value="CASPASE RECRUITMENT DOMAIN-CONTAINING PROTEIN 8"/>
    <property type="match status" value="1"/>
</dbReference>
<dbReference type="GO" id="GO:0008656">
    <property type="term" value="F:cysteine-type endopeptidase activator activity involved in apoptotic process"/>
    <property type="evidence" value="ECO:0007669"/>
    <property type="project" value="TreeGrafter"/>
</dbReference>
<keyword evidence="4" id="KW-0399">Innate immunity</keyword>
<comment type="subunit">
    <text evidence="16">Interacts with the C-terminal part of CARD8 (Caspase recruitment domain-containing protein 8, C-terminus) in absence of pathogens and other damage-associated signals.</text>
</comment>
<comment type="subcellular location">
    <subcellularLocation>
        <location evidence="1">Inflammasome</location>
    </subcellularLocation>
    <subcellularLocation>
        <location evidence="2">Nucleus</location>
    </subcellularLocation>
</comment>
<keyword evidence="9" id="KW-0395">Inflammatory response</keyword>
<dbReference type="Pfam" id="PF00619">
    <property type="entry name" value="CARD"/>
    <property type="match status" value="1"/>
</dbReference>
<comment type="function">
    <text evidence="13">Constitutes the active part of the CARD8 inflammasome. In absence of pathogens and other damage-associated signals, interacts with the N-terminal part of CARD8 (Caspase recruitment domain-containing protein 8, N-terminus), preventing activation of the CARD8 inflammasome. In response to pathogen-associated signals, the N-terminal part of CARD8 is degraded by the proteasome, releasing this form, which polymerizes to form the CARD8 inflammasome complex: the CARD8 inflammasome complex then directly recruits pro-caspase-1 (proCASP1) and promotes caspase-1 (CASP1) activation, leading to gasdermin-D (GSDMD) cleavage and subsequent pyroptosis.</text>
</comment>
<dbReference type="SMART" id="SM00114">
    <property type="entry name" value="CARD"/>
    <property type="match status" value="1"/>
</dbReference>
<dbReference type="Pfam" id="PF23679">
    <property type="entry name" value="UPA-FIIND"/>
    <property type="match status" value="1"/>
</dbReference>
<dbReference type="RefSeq" id="XP_012919580.1">
    <property type="nucleotide sequence ID" value="XM_013064126.2"/>
</dbReference>
<dbReference type="SUPFAM" id="SSF47986">
    <property type="entry name" value="DEATH domain"/>
    <property type="match status" value="1"/>
</dbReference>
<dbReference type="GO" id="GO:0042981">
    <property type="term" value="P:regulation of apoptotic process"/>
    <property type="evidence" value="ECO:0007669"/>
    <property type="project" value="InterPro"/>
</dbReference>
<evidence type="ECO:0000256" key="16">
    <source>
        <dbReference type="ARBA" id="ARBA00064564"/>
    </source>
</evidence>
<dbReference type="GO" id="GO:0045087">
    <property type="term" value="P:innate immune response"/>
    <property type="evidence" value="ECO:0007669"/>
    <property type="project" value="UniProtKB-KW"/>
</dbReference>
<dbReference type="OrthoDB" id="428577at2759"/>
<feature type="domain" description="FIIND" evidence="20">
    <location>
        <begin position="198"/>
        <end position="483"/>
    </location>
</feature>
<comment type="function">
    <text evidence="14">Constitutes the precursor of the CARD8 inflammasome, which mediates autoproteolytic processing within the FIIND domain to generate the N-terminal and C-terminal parts, which are associated non-covalently in absence of pathogens and other damage-associated signals.</text>
</comment>
<dbReference type="GO" id="GO:0043122">
    <property type="term" value="P:regulation of canonical NF-kappaB signal transduction"/>
    <property type="evidence" value="ECO:0007669"/>
    <property type="project" value="TreeGrafter"/>
</dbReference>
<evidence type="ECO:0000256" key="17">
    <source>
        <dbReference type="ARBA" id="ARBA00064718"/>
    </source>
</evidence>
<evidence type="ECO:0000256" key="4">
    <source>
        <dbReference type="ARBA" id="ARBA00022588"/>
    </source>
</evidence>
<comment type="subunit">
    <text evidence="15">Interacts with DPP9; leading to inhibit activation of the inflammasome. DPP9 acts via formation of a ternary complex, composed of a DPP9 homodimer, one full-length CARD8 protein, and one cleaved C-terminus of CARD8 (Caspase recruitment domain-containing protein 8, C-terminus). Interacts with DPP8; leading to inhibit activation of the inflammasome, probably via formation of a ternary complex with DPP8. Interacts with NLRP3. Interacts with IKBKG/NEMO. Interacts with DRAL. Binds to caspase-1 (CASP1), CARD16/pseudo-ICE and CARD18/ICEBERG. Interacts with NLRP2 (via NACHT domain).</text>
</comment>
<sequence length="574" mass="64612">MSSERSRRCSLTWRRLCGCCWFGSTNPSSQSQMVSQTLRDSPSIQYSSECCASTLRTVVKVTDLRPSTSLGYEVITEEPTPYVPAAGLRSYEGALSNECYDESLYSCYVTWDERLQLCPSSDYEDMITTGPKPRILAAEPLSWEGAVSKAPGISGSEDQESAQILESEETCLEEKTLVPLEAPKLFSGVGPACHSYQFLGPEGNVDIELIDESANRYSVHFPMAGFYLWPATRLGFLVTAAVTVRIAFDSWSQHPELKLQPEEQWMVAGPLFDISVEPEGVIAEIHLPHIISLPANEVDMSWFHVAHFKHERMILEAPARVEPFYAVLENPSFSLMGILLRLTSAIGISVPIISTALLYYHFYPKEIKFHLYLIPSDSLVMKAIDEEETKFNGVRLQTSPPVEPLHFGSSYIVSGLAHLEITPKELKLSYRSPGEPQSFSKVFAGKMEEPITFEVTEQTCKTSVWHTLVKPVELQCRAASPPSPFSAEIFMKENHRHLRARLGDLSGVLDDLQDSEVFTEEEKELVQQFPTQQRKNETLLRMVEKKGPQALEILFRSLQQRDPYLMSYLSQQSL</sequence>
<dbReference type="PANTHER" id="PTHR46985">
    <property type="entry name" value="NACHT, LRR AND PYD DOMAINS-CONTAINING PROTEIN 1"/>
    <property type="match status" value="1"/>
</dbReference>
<evidence type="ECO:0000259" key="20">
    <source>
        <dbReference type="PROSITE" id="PS51830"/>
    </source>
</evidence>
<evidence type="ECO:0000256" key="1">
    <source>
        <dbReference type="ARBA" id="ARBA00004110"/>
    </source>
</evidence>
<dbReference type="CDD" id="cd01671">
    <property type="entry name" value="CARD"/>
    <property type="match status" value="1"/>
</dbReference>
<dbReference type="KEGG" id="mpuf:101681965"/>
<evidence type="ECO:0000256" key="13">
    <source>
        <dbReference type="ARBA" id="ARBA00056714"/>
    </source>
</evidence>
<dbReference type="GO" id="GO:0006508">
    <property type="term" value="P:proteolysis"/>
    <property type="evidence" value="ECO:0007669"/>
    <property type="project" value="UniProtKB-KW"/>
</dbReference>
<evidence type="ECO:0000313" key="22">
    <source>
        <dbReference type="RefSeq" id="XP_012919580.1"/>
    </source>
</evidence>
<evidence type="ECO:0000256" key="9">
    <source>
        <dbReference type="ARBA" id="ARBA00023198"/>
    </source>
</evidence>
<dbReference type="GO" id="GO:0008233">
    <property type="term" value="F:peptidase activity"/>
    <property type="evidence" value="ECO:0007669"/>
    <property type="project" value="UniProtKB-KW"/>
</dbReference>
<feature type="domain" description="CARD" evidence="19">
    <location>
        <begin position="490"/>
        <end position="573"/>
    </location>
</feature>
<evidence type="ECO:0000256" key="14">
    <source>
        <dbReference type="ARBA" id="ARBA00060341"/>
    </source>
</evidence>
<reference evidence="22" key="1">
    <citation type="submission" date="2025-08" db="UniProtKB">
        <authorList>
            <consortium name="RefSeq"/>
        </authorList>
    </citation>
    <scope>IDENTIFICATION</scope>
    <source>
        <tissue evidence="22">Brain</tissue>
    </source>
</reference>
<keyword evidence="5" id="KW-0645">Protease</keyword>
<evidence type="ECO:0000256" key="8">
    <source>
        <dbReference type="ARBA" id="ARBA00022859"/>
    </source>
</evidence>
<keyword evidence="21" id="KW-1185">Reference proteome</keyword>
<dbReference type="Proteomes" id="UP000000715">
    <property type="component" value="Unplaced"/>
</dbReference>
<keyword evidence="3" id="KW-0963">Cytoplasm</keyword>
<dbReference type="FunFam" id="1.10.533.10:FF:000090">
    <property type="entry name" value="Caspase recruitment domain family member 8"/>
    <property type="match status" value="1"/>
</dbReference>